<comment type="caution">
    <text evidence="2">The sequence shown here is derived from an EMBL/GenBank/DDBJ whole genome shotgun (WGS) entry which is preliminary data.</text>
</comment>
<organism evidence="2 3">
    <name type="scientific">Rhizophagus irregularis</name>
    <dbReference type="NCBI Taxonomy" id="588596"/>
    <lineage>
        <taxon>Eukaryota</taxon>
        <taxon>Fungi</taxon>
        <taxon>Fungi incertae sedis</taxon>
        <taxon>Mucoromycota</taxon>
        <taxon>Glomeromycotina</taxon>
        <taxon>Glomeromycetes</taxon>
        <taxon>Glomerales</taxon>
        <taxon>Glomeraceae</taxon>
        <taxon>Rhizophagus</taxon>
    </lineage>
</organism>
<reference evidence="2 3" key="2">
    <citation type="submission" date="2017-10" db="EMBL/GenBank/DDBJ databases">
        <title>Extensive intraspecific genome diversity in a model arbuscular mycorrhizal fungus.</title>
        <authorList>
            <person name="Chen E.C.H."/>
            <person name="Morin E."/>
            <person name="Baudet D."/>
            <person name="Noel J."/>
            <person name="Ndikumana S."/>
            <person name="Charron P."/>
            <person name="St-Onge C."/>
            <person name="Giorgi J."/>
            <person name="Grigoriev I.V."/>
            <person name="Roux C."/>
            <person name="Martin F.M."/>
            <person name="Corradi N."/>
        </authorList>
    </citation>
    <scope>NUCLEOTIDE SEQUENCE [LARGE SCALE GENOMIC DNA]</scope>
    <source>
        <strain evidence="2 3">C2</strain>
    </source>
</reference>
<dbReference type="Proteomes" id="UP000233469">
    <property type="component" value="Unassembled WGS sequence"/>
</dbReference>
<keyword evidence="1" id="KW-0175">Coiled coil</keyword>
<evidence type="ECO:0000313" key="3">
    <source>
        <dbReference type="Proteomes" id="UP000233469"/>
    </source>
</evidence>
<dbReference type="EMBL" id="LLXL01006068">
    <property type="protein sequence ID" value="PKK56172.1"/>
    <property type="molecule type" value="Genomic_DNA"/>
</dbReference>
<name>A0A2N1M3F4_9GLOM</name>
<dbReference type="SUPFAM" id="SSF81901">
    <property type="entry name" value="HCP-like"/>
    <property type="match status" value="1"/>
</dbReference>
<dbReference type="Gene3D" id="1.25.40.10">
    <property type="entry name" value="Tetratricopeptide repeat domain"/>
    <property type="match status" value="1"/>
</dbReference>
<dbReference type="InterPro" id="IPR011990">
    <property type="entry name" value="TPR-like_helical_dom_sf"/>
</dbReference>
<protein>
    <submittedName>
        <fullName evidence="2">Uncharacterized protein</fullName>
    </submittedName>
</protein>
<reference evidence="2 3" key="1">
    <citation type="submission" date="2016-04" db="EMBL/GenBank/DDBJ databases">
        <title>Genome analyses suggest a sexual origin of heterokaryosis in a supposedly ancient asexual fungus.</title>
        <authorList>
            <person name="Ropars J."/>
            <person name="Sedzielewska K."/>
            <person name="Noel J."/>
            <person name="Charron P."/>
            <person name="Farinelli L."/>
            <person name="Marton T."/>
            <person name="Kruger M."/>
            <person name="Pelin A."/>
            <person name="Brachmann A."/>
            <person name="Corradi N."/>
        </authorList>
    </citation>
    <scope>NUCLEOTIDE SEQUENCE [LARGE SCALE GENOMIC DNA]</scope>
    <source>
        <strain evidence="2 3">C2</strain>
    </source>
</reference>
<feature type="coiled-coil region" evidence="1">
    <location>
        <begin position="27"/>
        <end position="54"/>
    </location>
</feature>
<dbReference type="VEuPathDB" id="FungiDB:RhiirA1_399475"/>
<proteinExistence type="predicted"/>
<accession>A0A2N1M3F4</accession>
<dbReference type="AlphaFoldDB" id="A0A2N1M3F4"/>
<evidence type="ECO:0000256" key="1">
    <source>
        <dbReference type="SAM" id="Coils"/>
    </source>
</evidence>
<gene>
    <name evidence="2" type="ORF">RhiirC2_858720</name>
</gene>
<evidence type="ECO:0000313" key="2">
    <source>
        <dbReference type="EMBL" id="PKK56172.1"/>
    </source>
</evidence>
<sequence>MYEYGKGIENDINQTIYWYEKSAKQGYQLAQNKLEKLRKSIAEYEEILILEERKEDLDILRDININFYETMMQKSDILIGYSGIWELLRGVYNRKFNEISKKKEYKKLIESFCYNKYQTRIWVKRCDDVADIEKNRGIDSKGKRKRKNIIEEGDSVDNKKLRKIQKTKENSLNEKNTENLVKLVTRNSLLDDVINGRSFKNTWGTIVTVKYIVKFID</sequence>